<comment type="caution">
    <text evidence="3">The sequence shown here is derived from an EMBL/GenBank/DDBJ whole genome shotgun (WGS) entry which is preliminary data.</text>
</comment>
<protein>
    <submittedName>
        <fullName evidence="3">Uncharacterized protein</fullName>
    </submittedName>
</protein>
<dbReference type="RefSeq" id="WP_208130121.1">
    <property type="nucleotide sequence ID" value="NZ_BAABGQ010000006.1"/>
</dbReference>
<evidence type="ECO:0000256" key="2">
    <source>
        <dbReference type="SAM" id="SignalP"/>
    </source>
</evidence>
<accession>A0ABP8QEV8</accession>
<organism evidence="3 4">
    <name type="scientific">Hymenobacter ginsengisoli</name>
    <dbReference type="NCBI Taxonomy" id="1051626"/>
    <lineage>
        <taxon>Bacteria</taxon>
        <taxon>Pseudomonadati</taxon>
        <taxon>Bacteroidota</taxon>
        <taxon>Cytophagia</taxon>
        <taxon>Cytophagales</taxon>
        <taxon>Hymenobacteraceae</taxon>
        <taxon>Hymenobacter</taxon>
    </lineage>
</organism>
<keyword evidence="2" id="KW-0732">Signal</keyword>
<evidence type="ECO:0000313" key="4">
    <source>
        <dbReference type="Proteomes" id="UP001501243"/>
    </source>
</evidence>
<reference evidence="4" key="1">
    <citation type="journal article" date="2019" name="Int. J. Syst. Evol. Microbiol.">
        <title>The Global Catalogue of Microorganisms (GCM) 10K type strain sequencing project: providing services to taxonomists for standard genome sequencing and annotation.</title>
        <authorList>
            <consortium name="The Broad Institute Genomics Platform"/>
            <consortium name="The Broad Institute Genome Sequencing Center for Infectious Disease"/>
            <person name="Wu L."/>
            <person name="Ma J."/>
        </authorList>
    </citation>
    <scope>NUCLEOTIDE SEQUENCE [LARGE SCALE GENOMIC DNA]</scope>
    <source>
        <strain evidence="4">JCM 17841</strain>
    </source>
</reference>
<evidence type="ECO:0000256" key="1">
    <source>
        <dbReference type="SAM" id="MobiDB-lite"/>
    </source>
</evidence>
<proteinExistence type="predicted"/>
<feature type="signal peptide" evidence="2">
    <location>
        <begin position="1"/>
        <end position="22"/>
    </location>
</feature>
<feature type="compositionally biased region" description="Polar residues" evidence="1">
    <location>
        <begin position="89"/>
        <end position="104"/>
    </location>
</feature>
<name>A0ABP8QEV8_9BACT</name>
<sequence>MLRRLLLPLLGIALFASEAASAQTLPAPAAQPVAAPAQPVAGAYSHPAARAKVLTAREKRAAEAAAKAEAAKAVAVAPPAQPDAAATAGTSWNGWSNEPTPQATDATFRPATNLSVAPGIPLNQVGHGVTTDYNGRPLHHEVVSTSISTGR</sequence>
<gene>
    <name evidence="3" type="ORF">GCM10023172_24680</name>
</gene>
<feature type="region of interest" description="Disordered" evidence="1">
    <location>
        <begin position="75"/>
        <end position="104"/>
    </location>
</feature>
<feature type="chain" id="PRO_5046415877" evidence="2">
    <location>
        <begin position="23"/>
        <end position="151"/>
    </location>
</feature>
<dbReference type="EMBL" id="BAABGQ010000006">
    <property type="protein sequence ID" value="GAA4502006.1"/>
    <property type="molecule type" value="Genomic_DNA"/>
</dbReference>
<dbReference type="Proteomes" id="UP001501243">
    <property type="component" value="Unassembled WGS sequence"/>
</dbReference>
<feature type="compositionally biased region" description="Low complexity" evidence="1">
    <location>
        <begin position="75"/>
        <end position="88"/>
    </location>
</feature>
<evidence type="ECO:0000313" key="3">
    <source>
        <dbReference type="EMBL" id="GAA4502006.1"/>
    </source>
</evidence>
<keyword evidence="4" id="KW-1185">Reference proteome</keyword>